<dbReference type="HOGENOM" id="CLU_178229_0_0_2"/>
<dbReference type="GO" id="GO:0003899">
    <property type="term" value="F:DNA-directed RNA polymerase activity"/>
    <property type="evidence" value="ECO:0007669"/>
    <property type="project" value="UniProtKB-UniRule"/>
</dbReference>
<dbReference type="PaxDb" id="273116-14324530"/>
<comment type="similarity">
    <text evidence="1">Belongs to the eukaryotic RPB4 RNA polymerase subunit family.</text>
</comment>
<dbReference type="NCBIfam" id="NF011557">
    <property type="entry name" value="PRK14981.2-3"/>
    <property type="match status" value="1"/>
</dbReference>
<evidence type="ECO:0000313" key="3">
    <source>
        <dbReference type="Proteomes" id="UP000001017"/>
    </source>
</evidence>
<keyword evidence="1" id="KW-0808">Transferase</keyword>
<dbReference type="PANTHER" id="PTHR39646:SF1">
    <property type="entry name" value="DNA-DIRECTED RNA POLYMERASE SUBUNIT RPO4"/>
    <property type="match status" value="1"/>
</dbReference>
<comment type="catalytic activity">
    <reaction evidence="1">
        <text>RNA(n) + a ribonucleoside 5'-triphosphate = RNA(n+1) + diphosphate</text>
        <dbReference type="Rhea" id="RHEA:21248"/>
        <dbReference type="Rhea" id="RHEA-COMP:14527"/>
        <dbReference type="Rhea" id="RHEA-COMP:17342"/>
        <dbReference type="ChEBI" id="CHEBI:33019"/>
        <dbReference type="ChEBI" id="CHEBI:61557"/>
        <dbReference type="ChEBI" id="CHEBI:140395"/>
        <dbReference type="EC" id="2.7.7.6"/>
    </reaction>
</comment>
<protein>
    <recommendedName>
        <fullName evidence="1">DNA-directed RNA polymerase subunit Rpo4</fullName>
        <ecNumber evidence="1">2.7.7.6</ecNumber>
    </recommendedName>
    <alternativeName>
        <fullName evidence="1">DNA-directed RNA polymerase subunit F</fullName>
    </alternativeName>
</protein>
<dbReference type="eggNOG" id="arCOG01016">
    <property type="taxonomic scope" value="Archaea"/>
</dbReference>
<dbReference type="EC" id="2.7.7.6" evidence="1"/>
<sequence length="103" mass="11636">MEKKYISIPEVYNILSKKEQLTDMEKENLEYAGKFSRVDPSVIDRVKGDISGIAKLPEKVIVKILDLKPGTPADITSILSTYNVMISDEDLNALADYLKKLKF</sequence>
<evidence type="ECO:0000256" key="1">
    <source>
        <dbReference type="HAMAP-Rule" id="MF_00864"/>
    </source>
</evidence>
<dbReference type="GO" id="GO:0006351">
    <property type="term" value="P:DNA-templated transcription"/>
    <property type="evidence" value="ECO:0007669"/>
    <property type="project" value="UniProtKB-UniRule"/>
</dbReference>
<dbReference type="Proteomes" id="UP000001017">
    <property type="component" value="Chromosome"/>
</dbReference>
<dbReference type="KEGG" id="tvo:TVG0322900"/>
<dbReference type="EMBL" id="BA000011">
    <property type="protein sequence ID" value="BAB59457.1"/>
    <property type="molecule type" value="Genomic_DNA"/>
</dbReference>
<keyword evidence="1" id="KW-0963">Cytoplasm</keyword>
<dbReference type="PIRSF" id="PIRSF005053">
    <property type="entry name" value="RNA_pol_F_arch"/>
    <property type="match status" value="1"/>
</dbReference>
<accession>Q97BZ0</accession>
<dbReference type="AlphaFoldDB" id="Q97BZ0"/>
<dbReference type="HAMAP" id="MF_00864">
    <property type="entry name" value="RNApol_arch_Rpo4"/>
    <property type="match status" value="1"/>
</dbReference>
<reference evidence="2 3" key="1">
    <citation type="journal article" date="1999" name="Proc. Jpn. Acad.">
        <title>Determination of the complete genomic DNA sequence of Thermoplasma volvanium GSS1.</title>
        <authorList>
            <person name="Kawashima T."/>
            <person name="Yamamoto Y."/>
            <person name="Aramaki H."/>
            <person name="Nunoshiba T."/>
            <person name="Kawamoto T."/>
            <person name="Watanabe K."/>
            <person name="Yamazaki M."/>
            <person name="Kanehori K."/>
            <person name="Amano N."/>
            <person name="Ohya Y."/>
            <person name="Makino K."/>
            <person name="Suzuki M."/>
        </authorList>
    </citation>
    <scope>NUCLEOTIDE SEQUENCE [LARGE SCALE GENOMIC DNA]</scope>
    <source>
        <strain evidence="3">ATCC 51530 / DSM 4299 / JCM 9571 / NBRC 15438 / GSS1</strain>
    </source>
</reference>
<dbReference type="InterPro" id="IPR010924">
    <property type="entry name" value="Rpo4"/>
</dbReference>
<dbReference type="PANTHER" id="PTHR39646">
    <property type="entry name" value="RNA POLYMERASE RPB4"/>
    <property type="match status" value="1"/>
</dbReference>
<keyword evidence="1" id="KW-0240">DNA-directed RNA polymerase</keyword>
<dbReference type="InterPro" id="IPR010997">
    <property type="entry name" value="HRDC-like_sf"/>
</dbReference>
<dbReference type="SUPFAM" id="SSF47819">
    <property type="entry name" value="HRDC-like"/>
    <property type="match status" value="1"/>
</dbReference>
<organism evidence="2 3">
    <name type="scientific">Thermoplasma volcanium (strain ATCC 51530 / DSM 4299 / JCM 9571 / NBRC 15438 / GSS1)</name>
    <dbReference type="NCBI Taxonomy" id="273116"/>
    <lineage>
        <taxon>Archaea</taxon>
        <taxon>Methanobacteriati</taxon>
        <taxon>Thermoplasmatota</taxon>
        <taxon>Thermoplasmata</taxon>
        <taxon>Thermoplasmatales</taxon>
        <taxon>Thermoplasmataceae</taxon>
        <taxon>Thermoplasma</taxon>
    </lineage>
</organism>
<keyword evidence="1" id="KW-0804">Transcription</keyword>
<name>Q97BZ0_THEVO</name>
<comment type="subunit">
    <text evidence="1">Part of the RNA polymerase complex. Forms a stalk with Rpo7 that extends from the main structure.</text>
</comment>
<dbReference type="GO" id="GO:0005737">
    <property type="term" value="C:cytoplasm"/>
    <property type="evidence" value="ECO:0007669"/>
    <property type="project" value="UniProtKB-SubCell"/>
</dbReference>
<keyword evidence="1" id="KW-0548">Nucleotidyltransferase</keyword>
<reference evidence="2 3" key="2">
    <citation type="journal article" date="2000" name="Proc. Natl. Acad. Sci. U.S.A.">
        <title>Archaeal adaptation to higher temperatures revealed by genomic sequence of Thermoplasma volcanium.</title>
        <authorList>
            <person name="Kawashima T."/>
            <person name="Amano N."/>
            <person name="Koike H."/>
            <person name="Makino S."/>
            <person name="Higuchi S."/>
            <person name="Kawashima-Ohya Y."/>
            <person name="Watanabe K."/>
            <person name="Yamazaki M."/>
            <person name="Kanehori K."/>
            <person name="Kawamoto T."/>
            <person name="Nunoshiba T."/>
            <person name="Yamamoto Y."/>
            <person name="Aramaki H."/>
            <person name="Makino K."/>
            <person name="Suzuki M."/>
        </authorList>
    </citation>
    <scope>NUCLEOTIDE SEQUENCE [LARGE SCALE GENOMIC DNA]</scope>
    <source>
        <strain evidence="3">ATCC 51530 / DSM 4299 / JCM 9571 / NBRC 15438 / GSS1</strain>
    </source>
</reference>
<keyword evidence="3" id="KW-1185">Reference proteome</keyword>
<dbReference type="Gene3D" id="1.10.150.80">
    <property type="entry name" value="HRDC domain"/>
    <property type="match status" value="1"/>
</dbReference>
<dbReference type="OrthoDB" id="56017at2157"/>
<dbReference type="STRING" id="273116.gene:9381090"/>
<dbReference type="GeneID" id="1440829"/>
<dbReference type="InterPro" id="IPR044876">
    <property type="entry name" value="HRDC_dom_sf"/>
</dbReference>
<proteinExistence type="inferred from homology"/>
<dbReference type="GO" id="GO:0000428">
    <property type="term" value="C:DNA-directed RNA polymerase complex"/>
    <property type="evidence" value="ECO:0007669"/>
    <property type="project" value="UniProtKB-KW"/>
</dbReference>
<dbReference type="RefSeq" id="WP_010916571.1">
    <property type="nucleotide sequence ID" value="NC_002689.2"/>
</dbReference>
<evidence type="ECO:0000313" key="2">
    <source>
        <dbReference type="EMBL" id="BAB59457.1"/>
    </source>
</evidence>
<dbReference type="GO" id="GO:0000166">
    <property type="term" value="F:nucleotide binding"/>
    <property type="evidence" value="ECO:0007669"/>
    <property type="project" value="InterPro"/>
</dbReference>
<comment type="function">
    <text evidence="1">DNA-dependent RNA polymerase (RNAP) catalyzes the transcription of DNA into RNA using the four ribonucleoside triphosphates as substrates. This subunit is less well bound than the others.</text>
</comment>
<gene>
    <name evidence="1" type="primary">rpo4</name>
    <name evidence="1" type="synonym">rpoF</name>
    <name evidence="2" type="ORF">TVG0322900</name>
</gene>
<comment type="subcellular location">
    <subcellularLocation>
        <location evidence="1">Cytoplasm</location>
    </subcellularLocation>
</comment>